<dbReference type="GO" id="GO:0005886">
    <property type="term" value="C:plasma membrane"/>
    <property type="evidence" value="ECO:0007669"/>
    <property type="project" value="UniProtKB-SubCell"/>
</dbReference>
<feature type="transmembrane region" description="Helical" evidence="7">
    <location>
        <begin position="769"/>
        <end position="792"/>
    </location>
</feature>
<evidence type="ECO:0000256" key="1">
    <source>
        <dbReference type="ARBA" id="ARBA00004651"/>
    </source>
</evidence>
<evidence type="ECO:0000256" key="4">
    <source>
        <dbReference type="ARBA" id="ARBA00022989"/>
    </source>
</evidence>
<keyword evidence="5 7" id="KW-0472">Membrane</keyword>
<keyword evidence="4 7" id="KW-1133">Transmembrane helix</keyword>
<feature type="domain" description="MacB-like periplasmic core" evidence="9">
    <location>
        <begin position="442"/>
        <end position="641"/>
    </location>
</feature>
<dbReference type="Pfam" id="PF02687">
    <property type="entry name" value="FtsX"/>
    <property type="match status" value="2"/>
</dbReference>
<evidence type="ECO:0000259" key="8">
    <source>
        <dbReference type="Pfam" id="PF02687"/>
    </source>
</evidence>
<feature type="transmembrane region" description="Helical" evidence="7">
    <location>
        <begin position="21"/>
        <end position="47"/>
    </location>
</feature>
<proteinExistence type="inferred from homology"/>
<feature type="transmembrane region" description="Helical" evidence="7">
    <location>
        <begin position="334"/>
        <end position="359"/>
    </location>
</feature>
<comment type="caution">
    <text evidence="10">The sequence shown here is derived from an EMBL/GenBank/DDBJ whole genome shotgun (WGS) entry which is preliminary data.</text>
</comment>
<dbReference type="AlphaFoldDB" id="A0AA37WLZ5"/>
<dbReference type="Pfam" id="PF12704">
    <property type="entry name" value="MacB_PCD"/>
    <property type="match status" value="2"/>
</dbReference>
<sequence length="808" mass="89282">MKHSSYQLKQAWAGLSVRKGFLVTVVSTLGITLGALLCILTLAYVVIVKPLPYSNQNNLYQLNANLFNDKKEMMAASFTYPSLIHLYENQSVFQQSALVHYGEGVISSLPTQPRVKSTFVTPDWFKLVDSKIEMGRLFEESENKETFNPVAILTYSTWKNTFGADSNILDKTILISGTNFRVVGVLSQSFIEPELNGVGIKTDIFLPWDYNPTNEQVRNSWGQIDQNRRFVGMLDTDLSNNQIEQSLTPLVSDKWQENVAGVEFFSGWYIEMELLPFKKAILGDSQNSVLLLLAGMIGLVLIACANITNLFMSRTAEQHRQLAIQAAVGANKSHLFYTLLAQSGLLVFLSIIVALFVANAGFWVLQHYLEQRMPRVDELAINAVTLGAALLIALLLGLFFARLSTSLVNYRALNSVLQSSGKGTGIQVSQNVRKLLVVSQVAIVTVLIFVNLGLARDSLKIINTPMGFETENITSLTVSFGASGEFSEEEIAAMLAELKSKFKDLPQVDSVSQSLAPFGFLGMYAQTIQATQERMVVETRPVDNAYFSMLNQPLIEGDFFTQSDVQDRNLLLIVNDVYADKIAPQGSALGSKIEMGNSEYTISGVVKGIQMPAAADIPMRAYPVSRVTRTWFMLKLKPQQRLSREQVVSVLEEVNGRIDLMELGSLDNQKVQLLFTQYTTAITSVVLAVLTFFMASIGLFGVVNYTTQMRRFELGTRLAIGAKRADLIGLIVKDNAGAVGIGVIVSVLILLGLSIGFSESLSSYITLQLIPLFVSTLMLIGIIVLYACYWPLRPIINAPPIYSLRNSE</sequence>
<organism evidence="10 11">
    <name type="scientific">Marinibactrum halimedae</name>
    <dbReference type="NCBI Taxonomy" id="1444977"/>
    <lineage>
        <taxon>Bacteria</taxon>
        <taxon>Pseudomonadati</taxon>
        <taxon>Pseudomonadota</taxon>
        <taxon>Gammaproteobacteria</taxon>
        <taxon>Cellvibrionales</taxon>
        <taxon>Cellvibrionaceae</taxon>
        <taxon>Marinibactrum</taxon>
    </lineage>
</organism>
<feature type="domain" description="ABC3 transporter permease C-terminal" evidence="8">
    <location>
        <begin position="686"/>
        <end position="799"/>
    </location>
</feature>
<evidence type="ECO:0000256" key="7">
    <source>
        <dbReference type="SAM" id="Phobius"/>
    </source>
</evidence>
<keyword evidence="2" id="KW-1003">Cell membrane</keyword>
<name>A0AA37WLZ5_9GAMM</name>
<keyword evidence="11" id="KW-1185">Reference proteome</keyword>
<comment type="subcellular location">
    <subcellularLocation>
        <location evidence="1">Cell membrane</location>
        <topology evidence="1">Multi-pass membrane protein</topology>
    </subcellularLocation>
</comment>
<evidence type="ECO:0000313" key="10">
    <source>
        <dbReference type="EMBL" id="GLS26644.1"/>
    </source>
</evidence>
<dbReference type="PANTHER" id="PTHR30572:SF4">
    <property type="entry name" value="ABC TRANSPORTER PERMEASE YTRF"/>
    <property type="match status" value="1"/>
</dbReference>
<comment type="similarity">
    <text evidence="6">Belongs to the ABC-4 integral membrane protein family.</text>
</comment>
<feature type="transmembrane region" description="Helical" evidence="7">
    <location>
        <begin position="736"/>
        <end position="757"/>
    </location>
</feature>
<reference evidence="10 11" key="1">
    <citation type="journal article" date="2014" name="Int. J. Syst. Evol. Microbiol.">
        <title>Complete genome sequence of Corynebacterium casei LMG S-19264T (=DSM 44701T), isolated from a smear-ripened cheese.</title>
        <authorList>
            <consortium name="US DOE Joint Genome Institute (JGI-PGF)"/>
            <person name="Walter F."/>
            <person name="Albersmeier A."/>
            <person name="Kalinowski J."/>
            <person name="Ruckert C."/>
        </authorList>
    </citation>
    <scope>NUCLEOTIDE SEQUENCE [LARGE SCALE GENOMIC DNA]</scope>
    <source>
        <strain evidence="10 11">NBRC 110095</strain>
    </source>
</reference>
<keyword evidence="3 7" id="KW-0812">Transmembrane</keyword>
<feature type="domain" description="MacB-like periplasmic core" evidence="9">
    <location>
        <begin position="24"/>
        <end position="245"/>
    </location>
</feature>
<dbReference type="InterPro" id="IPR003838">
    <property type="entry name" value="ABC3_permease_C"/>
</dbReference>
<protein>
    <recommendedName>
        <fullName evidence="12">FtsX-like permease family protein</fullName>
    </recommendedName>
</protein>
<dbReference type="PANTHER" id="PTHR30572">
    <property type="entry name" value="MEMBRANE COMPONENT OF TRANSPORTER-RELATED"/>
    <property type="match status" value="1"/>
</dbReference>
<dbReference type="RefSeq" id="WP_232593090.1">
    <property type="nucleotide sequence ID" value="NZ_BSPD01000056.1"/>
</dbReference>
<accession>A0AA37WLZ5</accession>
<dbReference type="InterPro" id="IPR050250">
    <property type="entry name" value="Macrolide_Exporter_MacB"/>
</dbReference>
<feature type="transmembrane region" description="Helical" evidence="7">
    <location>
        <begin position="678"/>
        <end position="703"/>
    </location>
</feature>
<evidence type="ECO:0000259" key="9">
    <source>
        <dbReference type="Pfam" id="PF12704"/>
    </source>
</evidence>
<dbReference type="Proteomes" id="UP001156870">
    <property type="component" value="Unassembled WGS sequence"/>
</dbReference>
<feature type="transmembrane region" description="Helical" evidence="7">
    <location>
        <begin position="435"/>
        <end position="454"/>
    </location>
</feature>
<evidence type="ECO:0000256" key="6">
    <source>
        <dbReference type="ARBA" id="ARBA00038076"/>
    </source>
</evidence>
<evidence type="ECO:0008006" key="12">
    <source>
        <dbReference type="Google" id="ProtNLM"/>
    </source>
</evidence>
<dbReference type="EMBL" id="BSPD01000056">
    <property type="protein sequence ID" value="GLS26644.1"/>
    <property type="molecule type" value="Genomic_DNA"/>
</dbReference>
<evidence type="ECO:0000256" key="5">
    <source>
        <dbReference type="ARBA" id="ARBA00023136"/>
    </source>
</evidence>
<feature type="transmembrane region" description="Helical" evidence="7">
    <location>
        <begin position="379"/>
        <end position="401"/>
    </location>
</feature>
<feature type="domain" description="ABC3 transporter permease C-terminal" evidence="8">
    <location>
        <begin position="296"/>
        <end position="365"/>
    </location>
</feature>
<evidence type="ECO:0000256" key="3">
    <source>
        <dbReference type="ARBA" id="ARBA00022692"/>
    </source>
</evidence>
<evidence type="ECO:0000313" key="11">
    <source>
        <dbReference type="Proteomes" id="UP001156870"/>
    </source>
</evidence>
<evidence type="ECO:0000256" key="2">
    <source>
        <dbReference type="ARBA" id="ARBA00022475"/>
    </source>
</evidence>
<gene>
    <name evidence="10" type="ORF">GCM10007877_23600</name>
</gene>
<feature type="transmembrane region" description="Helical" evidence="7">
    <location>
        <begin position="289"/>
        <end position="313"/>
    </location>
</feature>
<dbReference type="GO" id="GO:0022857">
    <property type="term" value="F:transmembrane transporter activity"/>
    <property type="evidence" value="ECO:0007669"/>
    <property type="project" value="TreeGrafter"/>
</dbReference>
<dbReference type="InterPro" id="IPR025857">
    <property type="entry name" value="MacB_PCD"/>
</dbReference>